<reference evidence="2" key="1">
    <citation type="journal article" date="2022" name="Mol. Ecol. Resour.">
        <title>The genomes of chicory, endive, great burdock and yacon provide insights into Asteraceae palaeo-polyploidization history and plant inulin production.</title>
        <authorList>
            <person name="Fan W."/>
            <person name="Wang S."/>
            <person name="Wang H."/>
            <person name="Wang A."/>
            <person name="Jiang F."/>
            <person name="Liu H."/>
            <person name="Zhao H."/>
            <person name="Xu D."/>
            <person name="Zhang Y."/>
        </authorList>
    </citation>
    <scope>NUCLEOTIDE SEQUENCE [LARGE SCALE GENOMIC DNA]</scope>
    <source>
        <strain evidence="2">cv. Yunnan</strain>
    </source>
</reference>
<keyword evidence="2" id="KW-1185">Reference proteome</keyword>
<comment type="caution">
    <text evidence="1">The sequence shown here is derived from an EMBL/GenBank/DDBJ whole genome shotgun (WGS) entry which is preliminary data.</text>
</comment>
<evidence type="ECO:0000313" key="2">
    <source>
        <dbReference type="Proteomes" id="UP001056120"/>
    </source>
</evidence>
<protein>
    <submittedName>
        <fullName evidence="1">Uncharacterized protein</fullName>
    </submittedName>
</protein>
<evidence type="ECO:0000313" key="1">
    <source>
        <dbReference type="EMBL" id="KAI3824886.1"/>
    </source>
</evidence>
<organism evidence="1 2">
    <name type="scientific">Smallanthus sonchifolius</name>
    <dbReference type="NCBI Taxonomy" id="185202"/>
    <lineage>
        <taxon>Eukaryota</taxon>
        <taxon>Viridiplantae</taxon>
        <taxon>Streptophyta</taxon>
        <taxon>Embryophyta</taxon>
        <taxon>Tracheophyta</taxon>
        <taxon>Spermatophyta</taxon>
        <taxon>Magnoliopsida</taxon>
        <taxon>eudicotyledons</taxon>
        <taxon>Gunneridae</taxon>
        <taxon>Pentapetalae</taxon>
        <taxon>asterids</taxon>
        <taxon>campanulids</taxon>
        <taxon>Asterales</taxon>
        <taxon>Asteraceae</taxon>
        <taxon>Asteroideae</taxon>
        <taxon>Heliantheae alliance</taxon>
        <taxon>Millerieae</taxon>
        <taxon>Smallanthus</taxon>
    </lineage>
</organism>
<gene>
    <name evidence="1" type="ORF">L1987_06359</name>
</gene>
<accession>A0ACB9JXX8</accession>
<reference evidence="1 2" key="2">
    <citation type="journal article" date="2022" name="Mol. Ecol. Resour.">
        <title>The genomes of chicory, endive, great burdock and yacon provide insights into Asteraceae paleo-polyploidization history and plant inulin production.</title>
        <authorList>
            <person name="Fan W."/>
            <person name="Wang S."/>
            <person name="Wang H."/>
            <person name="Wang A."/>
            <person name="Jiang F."/>
            <person name="Liu H."/>
            <person name="Zhao H."/>
            <person name="Xu D."/>
            <person name="Zhang Y."/>
        </authorList>
    </citation>
    <scope>NUCLEOTIDE SEQUENCE [LARGE SCALE GENOMIC DNA]</scope>
    <source>
        <strain evidence="2">cv. Yunnan</strain>
        <tissue evidence="1">Leaves</tissue>
    </source>
</reference>
<name>A0ACB9JXX8_9ASTR</name>
<proteinExistence type="predicted"/>
<dbReference type="Proteomes" id="UP001056120">
    <property type="component" value="Linkage Group LG02"/>
</dbReference>
<dbReference type="EMBL" id="CM042019">
    <property type="protein sequence ID" value="KAI3824886.1"/>
    <property type="molecule type" value="Genomic_DNA"/>
</dbReference>
<sequence length="74" mass="8174">MAEVAKRALSEAVCPVLSEPGLGALLCFFMGLYVYLNRGDVNPNALERSAEVARRTPISIMVEHFLFCIKDTVE</sequence>